<name>A0AAJ2BJA9_9HYPH</name>
<feature type="compositionally biased region" description="Acidic residues" evidence="1">
    <location>
        <begin position="195"/>
        <end position="206"/>
    </location>
</feature>
<dbReference type="AlphaFoldDB" id="A0AAJ2BJA9"/>
<dbReference type="Proteomes" id="UP001255601">
    <property type="component" value="Unassembled WGS sequence"/>
</dbReference>
<feature type="region of interest" description="Disordered" evidence="1">
    <location>
        <begin position="183"/>
        <end position="206"/>
    </location>
</feature>
<evidence type="ECO:0000256" key="1">
    <source>
        <dbReference type="SAM" id="MobiDB-lite"/>
    </source>
</evidence>
<proteinExistence type="predicted"/>
<comment type="caution">
    <text evidence="2">The sequence shown here is derived from an EMBL/GenBank/DDBJ whole genome shotgun (WGS) entry which is preliminary data.</text>
</comment>
<dbReference type="EMBL" id="JAVIZC010000003">
    <property type="protein sequence ID" value="MDR6104031.1"/>
    <property type="molecule type" value="Genomic_DNA"/>
</dbReference>
<accession>A0AAJ2BJA9</accession>
<gene>
    <name evidence="2" type="ORF">QE369_004228</name>
</gene>
<evidence type="ECO:0000313" key="2">
    <source>
        <dbReference type="EMBL" id="MDR6104031.1"/>
    </source>
</evidence>
<dbReference type="RefSeq" id="WP_309772253.1">
    <property type="nucleotide sequence ID" value="NZ_JAVIZC010000003.1"/>
</dbReference>
<organism evidence="2 3">
    <name type="scientific">Agrobacterium larrymoorei</name>
    <dbReference type="NCBI Taxonomy" id="160699"/>
    <lineage>
        <taxon>Bacteria</taxon>
        <taxon>Pseudomonadati</taxon>
        <taxon>Pseudomonadota</taxon>
        <taxon>Alphaproteobacteria</taxon>
        <taxon>Hyphomicrobiales</taxon>
        <taxon>Rhizobiaceae</taxon>
        <taxon>Rhizobium/Agrobacterium group</taxon>
        <taxon>Agrobacterium</taxon>
    </lineage>
</organism>
<protein>
    <submittedName>
        <fullName evidence="2">Uncharacterized protein</fullName>
    </submittedName>
</protein>
<evidence type="ECO:0000313" key="3">
    <source>
        <dbReference type="Proteomes" id="UP001255601"/>
    </source>
</evidence>
<reference evidence="2" key="1">
    <citation type="submission" date="2023-08" db="EMBL/GenBank/DDBJ databases">
        <title>Functional and genomic diversity of the sorghum phyllosphere microbiome.</title>
        <authorList>
            <person name="Shade A."/>
        </authorList>
    </citation>
    <scope>NUCLEOTIDE SEQUENCE</scope>
    <source>
        <strain evidence="2">SORGH_AS_0974</strain>
    </source>
</reference>
<sequence length="462" mass="51923">MAAPAVNHGHRLKGPVSHQAEHLADVDELAALHFDPWLTCKGEALRQLADEVFEGLPFPSPMRRKAPRVDVTNRRRRCVHGILANVVSMMLSPASHDALATPLRNPTASRTRYEYSGYSIQVLAATIKAMRVVGYLVVIKGAQHRHRTRILPTRTLSEMLAVARVGLEDVGREAGEETIILRLKRPERPSQPQDEQAEELDADDDKSEPDALRFIDYTDTPETLKLRQQMETINDALNQLADVRFDGKPILPIHLVRFFTAMDVEPPHGFDLHGRLYRGGFWLTLSEKKRHLITINGEQVADLDYSSMFFRLAYIKQGVTPPEGDLYAIEGLEAYRPAVKQLVASLFSKSGDVQRMPRKVRKLMPPEWTMPRFVEAMTAKHPAIAPLFGAGMWFKFAHTESTIMVDILLRLTAMGIPALPMHDGLMVGMSYKAEAARIMREVSRSHLGVELPVSEKQLIVPT</sequence>